<reference evidence="3" key="1">
    <citation type="submission" date="2016-11" db="EMBL/GenBank/DDBJ databases">
        <authorList>
            <person name="Varghese N."/>
            <person name="Submissions S."/>
        </authorList>
    </citation>
    <scope>NUCLEOTIDE SEQUENCE [LARGE SCALE GENOMIC DNA]</scope>
    <source>
        <strain evidence="3">DSM 26349</strain>
    </source>
</reference>
<organism evidence="2 3">
    <name type="scientific">Aequorivita viscosa</name>
    <dbReference type="NCBI Taxonomy" id="797419"/>
    <lineage>
        <taxon>Bacteria</taxon>
        <taxon>Pseudomonadati</taxon>
        <taxon>Bacteroidota</taxon>
        <taxon>Flavobacteriia</taxon>
        <taxon>Flavobacteriales</taxon>
        <taxon>Flavobacteriaceae</taxon>
        <taxon>Aequorivita</taxon>
    </lineage>
</organism>
<feature type="signal peptide" evidence="1">
    <location>
        <begin position="1"/>
        <end position="23"/>
    </location>
</feature>
<proteinExistence type="predicted"/>
<dbReference type="AlphaFoldDB" id="A0A1M6FRF8"/>
<evidence type="ECO:0008006" key="4">
    <source>
        <dbReference type="Google" id="ProtNLM"/>
    </source>
</evidence>
<protein>
    <recommendedName>
        <fullName evidence="4">DUF3558 domain-containing protein</fullName>
    </recommendedName>
</protein>
<evidence type="ECO:0000256" key="1">
    <source>
        <dbReference type="SAM" id="SignalP"/>
    </source>
</evidence>
<sequence length="184" mass="21106">MKSSLNSLTNPIFLLVMSLVILASSCNDKTSDQKGSYDNSDSCELITVSDVRSVFDLSNQVEIEQTKKHDEICYYKWQSPENPNLEYTVRFAFAHWAQKSEAEMNKTWETQNKQVYSKHNLQEVPGIGDKASWSEYENGQLRVTEDGYIFYISIYVKPKNENPLNTQDLIEKTSALAKAVIKKM</sequence>
<dbReference type="EMBL" id="FQYV01000008">
    <property type="protein sequence ID" value="SHJ00272.1"/>
    <property type="molecule type" value="Genomic_DNA"/>
</dbReference>
<keyword evidence="1" id="KW-0732">Signal</keyword>
<feature type="chain" id="PRO_5009917479" description="DUF3558 domain-containing protein" evidence="1">
    <location>
        <begin position="24"/>
        <end position="184"/>
    </location>
</feature>
<name>A0A1M6FRF8_9FLAO</name>
<accession>A0A1M6FRF8</accession>
<evidence type="ECO:0000313" key="2">
    <source>
        <dbReference type="EMBL" id="SHJ00272.1"/>
    </source>
</evidence>
<evidence type="ECO:0000313" key="3">
    <source>
        <dbReference type="Proteomes" id="UP000184172"/>
    </source>
</evidence>
<dbReference type="OrthoDB" id="1431957at2"/>
<dbReference type="PROSITE" id="PS51257">
    <property type="entry name" value="PROKAR_LIPOPROTEIN"/>
    <property type="match status" value="1"/>
</dbReference>
<dbReference type="RefSeq" id="WP_143036852.1">
    <property type="nucleotide sequence ID" value="NZ_FNNS01000009.1"/>
</dbReference>
<gene>
    <name evidence="2" type="ORF">SAMN04487908_10831</name>
</gene>
<keyword evidence="3" id="KW-1185">Reference proteome</keyword>
<dbReference type="Proteomes" id="UP000184172">
    <property type="component" value="Unassembled WGS sequence"/>
</dbReference>